<dbReference type="Pfam" id="PF01063">
    <property type="entry name" value="Aminotran_4"/>
    <property type="match status" value="1"/>
</dbReference>
<organism evidence="13 14">
    <name type="scientific">Solemya pervernicosa gill symbiont</name>
    <dbReference type="NCBI Taxonomy" id="642797"/>
    <lineage>
        <taxon>Bacteria</taxon>
        <taxon>Pseudomonadati</taxon>
        <taxon>Pseudomonadota</taxon>
        <taxon>Gammaproteobacteria</taxon>
        <taxon>sulfur-oxidizing symbionts</taxon>
    </lineage>
</organism>
<dbReference type="OrthoDB" id="21319at2"/>
<comment type="pathway">
    <text evidence="5">Cofactor biosynthesis; tetrahydrofolate biosynthesis; 4-aminobenzoate from chorismate: step 2/2.</text>
</comment>
<dbReference type="PANTHER" id="PTHR42743:SF10">
    <property type="entry name" value="D-ALANINE AMINOTRANSFERASE"/>
    <property type="match status" value="1"/>
</dbReference>
<dbReference type="Proteomes" id="UP000191110">
    <property type="component" value="Unassembled WGS sequence"/>
</dbReference>
<accession>A0A1T2L487</accession>
<dbReference type="InterPro" id="IPR001544">
    <property type="entry name" value="Aminotrans_IV"/>
</dbReference>
<dbReference type="AlphaFoldDB" id="A0A1T2L487"/>
<dbReference type="InterPro" id="IPR043131">
    <property type="entry name" value="BCAT-like_N"/>
</dbReference>
<evidence type="ECO:0000313" key="14">
    <source>
        <dbReference type="Proteomes" id="UP000191110"/>
    </source>
</evidence>
<comment type="similarity">
    <text evidence="2 11">Belongs to the class-IV pyridoxal-phosphate-dependent aminotransferase family.</text>
</comment>
<evidence type="ECO:0000256" key="1">
    <source>
        <dbReference type="ARBA" id="ARBA00001933"/>
    </source>
</evidence>
<evidence type="ECO:0000256" key="10">
    <source>
        <dbReference type="ARBA" id="ARBA00080135"/>
    </source>
</evidence>
<evidence type="ECO:0000256" key="9">
    <source>
        <dbReference type="ARBA" id="ARBA00069174"/>
    </source>
</evidence>
<keyword evidence="3 12" id="KW-0663">Pyridoxal phosphate</keyword>
<dbReference type="GO" id="GO:0008652">
    <property type="term" value="P:amino acid biosynthetic process"/>
    <property type="evidence" value="ECO:0007669"/>
    <property type="project" value="UniProtKB-ARBA"/>
</dbReference>
<proteinExistence type="inferred from homology"/>
<gene>
    <name evidence="13" type="ORF">BOW53_09665</name>
</gene>
<dbReference type="InterPro" id="IPR018300">
    <property type="entry name" value="Aminotrans_IV_CS"/>
</dbReference>
<keyword evidence="13" id="KW-0032">Aminotransferase</keyword>
<dbReference type="InterPro" id="IPR043132">
    <property type="entry name" value="BCAT-like_C"/>
</dbReference>
<sequence length="289" mass="31783">MSDDTIYLNGEFLPAATATISVMDRGFLFGDGVYEVIPAYSGRLFRLEEHLTRLDQSLAGIRMQNPLSHSEWSELLQALLEKNSGGDQSVYLQVTRGAAEKRDHAFPEGIKPTLFASCTPITQPDESYYADGLNAVTLDDIRWQHCNIKAITLLPNVLLRQQAIDAGGSEAILLRDGNAIEGAASNLFIVEGDTIITPPTGPQLLPGITRDLVLELARANDVPCREEAIDEAQLRHADEVWLTSSTKEIMPVTQLDETPVGNGRPGPVWRRLRELYSAYKVLIKEGKAG</sequence>
<dbReference type="EMBL" id="MPRL01000038">
    <property type="protein sequence ID" value="OOZ39925.1"/>
    <property type="molecule type" value="Genomic_DNA"/>
</dbReference>
<dbReference type="GO" id="GO:0008483">
    <property type="term" value="F:transaminase activity"/>
    <property type="evidence" value="ECO:0007669"/>
    <property type="project" value="UniProtKB-KW"/>
</dbReference>
<dbReference type="CDD" id="cd01558">
    <property type="entry name" value="D-AAT_like"/>
    <property type="match status" value="1"/>
</dbReference>
<evidence type="ECO:0000313" key="13">
    <source>
        <dbReference type="EMBL" id="OOZ39925.1"/>
    </source>
</evidence>
<keyword evidence="13" id="KW-0808">Transferase</keyword>
<dbReference type="RefSeq" id="WP_078483877.1">
    <property type="nucleotide sequence ID" value="NZ_MPRL01000038.1"/>
</dbReference>
<keyword evidence="4" id="KW-0289">Folate biosynthesis</keyword>
<evidence type="ECO:0000256" key="2">
    <source>
        <dbReference type="ARBA" id="ARBA00009320"/>
    </source>
</evidence>
<dbReference type="PROSITE" id="PS00770">
    <property type="entry name" value="AA_TRANSFER_CLASS_4"/>
    <property type="match status" value="1"/>
</dbReference>
<dbReference type="SUPFAM" id="SSF56752">
    <property type="entry name" value="D-aminoacid aminotransferase-like PLP-dependent enzymes"/>
    <property type="match status" value="1"/>
</dbReference>
<dbReference type="InterPro" id="IPR036038">
    <property type="entry name" value="Aminotransferase-like"/>
</dbReference>
<dbReference type="Gene3D" id="3.30.470.10">
    <property type="match status" value="1"/>
</dbReference>
<evidence type="ECO:0000256" key="3">
    <source>
        <dbReference type="ARBA" id="ARBA00022898"/>
    </source>
</evidence>
<dbReference type="InterPro" id="IPR050571">
    <property type="entry name" value="Class-IV_PLP-Dep_Aminotrnsfr"/>
</dbReference>
<dbReference type="Gene3D" id="3.20.10.10">
    <property type="entry name" value="D-amino Acid Aminotransferase, subunit A, domain 2"/>
    <property type="match status" value="1"/>
</dbReference>
<evidence type="ECO:0000256" key="11">
    <source>
        <dbReference type="RuleBase" id="RU004106"/>
    </source>
</evidence>
<evidence type="ECO:0000256" key="7">
    <source>
        <dbReference type="ARBA" id="ARBA00049529"/>
    </source>
</evidence>
<comment type="function">
    <text evidence="8">Involved in the biosynthesis of p-aminobenzoate (PABA), a precursor of tetrahydrofolate. Converts 4-amino-4-deoxychorismate into 4-aminobenzoate (PABA) and pyruvate.</text>
</comment>
<name>A0A1T2L487_9GAMM</name>
<evidence type="ECO:0000256" key="6">
    <source>
        <dbReference type="ARBA" id="ARBA00035676"/>
    </source>
</evidence>
<reference evidence="13 14" key="1">
    <citation type="submission" date="2016-11" db="EMBL/GenBank/DDBJ databases">
        <title>Mixed transmission modes and dynamic genome evolution in an obligate animal-bacterial symbiosis.</title>
        <authorList>
            <person name="Russell S.L."/>
            <person name="Corbett-Detig R.B."/>
            <person name="Cavanaugh C.M."/>
        </authorList>
    </citation>
    <scope>NUCLEOTIDE SEQUENCE [LARGE SCALE GENOMIC DNA]</scope>
    <source>
        <strain evidence="13">Sveles-Q1</strain>
    </source>
</reference>
<dbReference type="GO" id="GO:0005829">
    <property type="term" value="C:cytosol"/>
    <property type="evidence" value="ECO:0007669"/>
    <property type="project" value="TreeGrafter"/>
</dbReference>
<dbReference type="PANTHER" id="PTHR42743">
    <property type="entry name" value="AMINO-ACID AMINOTRANSFERASE"/>
    <property type="match status" value="1"/>
</dbReference>
<comment type="caution">
    <text evidence="13">The sequence shown here is derived from an EMBL/GenBank/DDBJ whole genome shotgun (WGS) entry which is preliminary data.</text>
</comment>
<evidence type="ECO:0000256" key="12">
    <source>
        <dbReference type="RuleBase" id="RU004516"/>
    </source>
</evidence>
<dbReference type="EC" id="4.1.3.38" evidence="6"/>
<evidence type="ECO:0000256" key="5">
    <source>
        <dbReference type="ARBA" id="ARBA00035633"/>
    </source>
</evidence>
<comment type="catalytic activity">
    <reaction evidence="7">
        <text>4-amino-4-deoxychorismate = 4-aminobenzoate + pyruvate + H(+)</text>
        <dbReference type="Rhea" id="RHEA:16201"/>
        <dbReference type="ChEBI" id="CHEBI:15361"/>
        <dbReference type="ChEBI" id="CHEBI:15378"/>
        <dbReference type="ChEBI" id="CHEBI:17836"/>
        <dbReference type="ChEBI" id="CHEBI:58406"/>
        <dbReference type="EC" id="4.1.3.38"/>
    </reaction>
</comment>
<evidence type="ECO:0000256" key="4">
    <source>
        <dbReference type="ARBA" id="ARBA00022909"/>
    </source>
</evidence>
<comment type="cofactor">
    <cofactor evidence="1 12">
        <name>pyridoxal 5'-phosphate</name>
        <dbReference type="ChEBI" id="CHEBI:597326"/>
    </cofactor>
</comment>
<protein>
    <recommendedName>
        <fullName evidence="9">Aminodeoxychorismate lyase</fullName>
        <ecNumber evidence="6">4.1.3.38</ecNumber>
    </recommendedName>
    <alternativeName>
        <fullName evidence="10">4-amino-4-deoxychorismate lyase</fullName>
    </alternativeName>
</protein>
<dbReference type="GO" id="GO:0008696">
    <property type="term" value="F:4-amino-4-deoxychorismate lyase activity"/>
    <property type="evidence" value="ECO:0007669"/>
    <property type="project" value="UniProtKB-EC"/>
</dbReference>
<dbReference type="FunFam" id="3.20.10.10:FF:000002">
    <property type="entry name" value="D-alanine aminotransferase"/>
    <property type="match status" value="1"/>
</dbReference>
<dbReference type="GO" id="GO:0046656">
    <property type="term" value="P:folic acid biosynthetic process"/>
    <property type="evidence" value="ECO:0007669"/>
    <property type="project" value="UniProtKB-KW"/>
</dbReference>
<evidence type="ECO:0000256" key="8">
    <source>
        <dbReference type="ARBA" id="ARBA00054027"/>
    </source>
</evidence>
<keyword evidence="14" id="KW-1185">Reference proteome</keyword>